<protein>
    <recommendedName>
        <fullName evidence="3">DUF7847 domain-containing protein</fullName>
    </recommendedName>
</protein>
<evidence type="ECO:0000313" key="4">
    <source>
        <dbReference type="EMBL" id="GFZ78203.1"/>
    </source>
</evidence>
<keyword evidence="2" id="KW-0812">Transmembrane</keyword>
<dbReference type="Pfam" id="PF25231">
    <property type="entry name" value="DUF7847"/>
    <property type="match status" value="1"/>
</dbReference>
<feature type="transmembrane region" description="Helical" evidence="2">
    <location>
        <begin position="90"/>
        <end position="110"/>
    </location>
</feature>
<organism evidence="4 5">
    <name type="scientific">Paenibacillus marchantiophytorum</name>
    <dbReference type="NCBI Taxonomy" id="1619310"/>
    <lineage>
        <taxon>Bacteria</taxon>
        <taxon>Bacillati</taxon>
        <taxon>Bacillota</taxon>
        <taxon>Bacilli</taxon>
        <taxon>Bacillales</taxon>
        <taxon>Paenibacillaceae</taxon>
        <taxon>Paenibacillus</taxon>
    </lineage>
</organism>
<feature type="domain" description="DUF7847" evidence="3">
    <location>
        <begin position="98"/>
        <end position="295"/>
    </location>
</feature>
<name>A0ABQ1EN10_9BACL</name>
<dbReference type="RefSeq" id="WP_189011839.1">
    <property type="nucleotide sequence ID" value="NZ_BMHE01000010.1"/>
</dbReference>
<keyword evidence="2" id="KW-0472">Membrane</keyword>
<feature type="region of interest" description="Disordered" evidence="1">
    <location>
        <begin position="331"/>
        <end position="354"/>
    </location>
</feature>
<keyword evidence="2" id="KW-1133">Transmembrane helix</keyword>
<feature type="compositionally biased region" description="Acidic residues" evidence="1">
    <location>
        <begin position="331"/>
        <end position="341"/>
    </location>
</feature>
<evidence type="ECO:0000259" key="3">
    <source>
        <dbReference type="Pfam" id="PF25231"/>
    </source>
</evidence>
<feature type="transmembrane region" description="Helical" evidence="2">
    <location>
        <begin position="189"/>
        <end position="217"/>
    </location>
</feature>
<evidence type="ECO:0000256" key="2">
    <source>
        <dbReference type="SAM" id="Phobius"/>
    </source>
</evidence>
<feature type="transmembrane region" description="Helical" evidence="2">
    <location>
        <begin position="144"/>
        <end position="177"/>
    </location>
</feature>
<dbReference type="EMBL" id="BMHE01000010">
    <property type="protein sequence ID" value="GFZ78203.1"/>
    <property type="molecule type" value="Genomic_DNA"/>
</dbReference>
<sequence>MQNTSLRPMGIGRILDRSFQLYRKHFVTLTLIMLILYGPFYLLEQLLTYQETAITSTSILDQIRSGKSLQDMFETGSYFQNNPSVQDENYIGRMLLLVLVLLPIMLLGLFPTSVASVVHLVKASLFGEEIPSVGQLLRKSFRRFWPLAGSTFLDGLIMVGLYIGLAIIIVIFALIFVVGGKFSNAFGNFGGGAVALTVVFFILLTLGVLFGFCYFFLRWSYYLPFVALGEESIGIGRSWKLTRKSFWRLFGMYLVLSLILYLFLAVIQLIIAAVFGMGLWSQLLQSLVSIVVMSLWYLPYAVSFFDLKVRNEGLGLEGLMEQTMANPALDNSEELEPFDPFDDPKPIDLDKKNE</sequence>
<dbReference type="InterPro" id="IPR057169">
    <property type="entry name" value="DUF7847"/>
</dbReference>
<feature type="transmembrane region" description="Helical" evidence="2">
    <location>
        <begin position="21"/>
        <end position="42"/>
    </location>
</feature>
<feature type="compositionally biased region" description="Basic and acidic residues" evidence="1">
    <location>
        <begin position="342"/>
        <end position="354"/>
    </location>
</feature>
<comment type="caution">
    <text evidence="4">The sequence shown here is derived from an EMBL/GenBank/DDBJ whole genome shotgun (WGS) entry which is preliminary data.</text>
</comment>
<gene>
    <name evidence="4" type="ORF">GCM10008018_24580</name>
</gene>
<feature type="transmembrane region" description="Helical" evidence="2">
    <location>
        <begin position="283"/>
        <end position="302"/>
    </location>
</feature>
<evidence type="ECO:0000256" key="1">
    <source>
        <dbReference type="SAM" id="MobiDB-lite"/>
    </source>
</evidence>
<proteinExistence type="predicted"/>
<reference evidence="5" key="1">
    <citation type="journal article" date="2019" name="Int. J. Syst. Evol. Microbiol.">
        <title>The Global Catalogue of Microorganisms (GCM) 10K type strain sequencing project: providing services to taxonomists for standard genome sequencing and annotation.</title>
        <authorList>
            <consortium name="The Broad Institute Genomics Platform"/>
            <consortium name="The Broad Institute Genome Sequencing Center for Infectious Disease"/>
            <person name="Wu L."/>
            <person name="Ma J."/>
        </authorList>
    </citation>
    <scope>NUCLEOTIDE SEQUENCE [LARGE SCALE GENOMIC DNA]</scope>
    <source>
        <strain evidence="5">CGMCC 1.15043</strain>
    </source>
</reference>
<keyword evidence="5" id="KW-1185">Reference proteome</keyword>
<accession>A0ABQ1EN10</accession>
<dbReference type="Proteomes" id="UP000615455">
    <property type="component" value="Unassembled WGS sequence"/>
</dbReference>
<feature type="transmembrane region" description="Helical" evidence="2">
    <location>
        <begin position="250"/>
        <end position="277"/>
    </location>
</feature>
<evidence type="ECO:0000313" key="5">
    <source>
        <dbReference type="Proteomes" id="UP000615455"/>
    </source>
</evidence>